<comment type="caution">
    <text evidence="3">The sequence shown here is derived from an EMBL/GenBank/DDBJ whole genome shotgun (WGS) entry which is preliminary data.</text>
</comment>
<dbReference type="OrthoDB" id="5560525at2759"/>
<evidence type="ECO:0000313" key="3">
    <source>
        <dbReference type="EMBL" id="OAX80426.1"/>
    </source>
</evidence>
<name>A0A1B7NUH0_9EURO</name>
<organism evidence="3 4">
    <name type="scientific">Emergomyces africanus</name>
    <dbReference type="NCBI Taxonomy" id="1955775"/>
    <lineage>
        <taxon>Eukaryota</taxon>
        <taxon>Fungi</taxon>
        <taxon>Dikarya</taxon>
        <taxon>Ascomycota</taxon>
        <taxon>Pezizomycotina</taxon>
        <taxon>Eurotiomycetes</taxon>
        <taxon>Eurotiomycetidae</taxon>
        <taxon>Onygenales</taxon>
        <taxon>Ajellomycetaceae</taxon>
        <taxon>Emergomyces</taxon>
    </lineage>
</organism>
<evidence type="ECO:0000313" key="4">
    <source>
        <dbReference type="Proteomes" id="UP000091918"/>
    </source>
</evidence>
<feature type="compositionally biased region" description="Pro residues" evidence="2">
    <location>
        <begin position="106"/>
        <end position="115"/>
    </location>
</feature>
<accession>A0A1B7NUH0</accession>
<keyword evidence="1" id="KW-0175">Coiled coil</keyword>
<evidence type="ECO:0008006" key="5">
    <source>
        <dbReference type="Google" id="ProtNLM"/>
    </source>
</evidence>
<dbReference type="AlphaFoldDB" id="A0A1B7NUH0"/>
<evidence type="ECO:0000256" key="1">
    <source>
        <dbReference type="SAM" id="Coils"/>
    </source>
</evidence>
<reference evidence="3 4" key="1">
    <citation type="submission" date="2015-07" db="EMBL/GenBank/DDBJ databases">
        <title>Emmonsia species relationships and genome sequence.</title>
        <authorList>
            <person name="Cuomo C.A."/>
            <person name="Schwartz I.S."/>
            <person name="Kenyon C."/>
            <person name="de Hoog G.S."/>
            <person name="Govender N.P."/>
            <person name="Botha A."/>
            <person name="Moreno L."/>
            <person name="de Vries M."/>
            <person name="Munoz J.F."/>
            <person name="Stielow J.B."/>
        </authorList>
    </citation>
    <scope>NUCLEOTIDE SEQUENCE [LARGE SCALE GENOMIC DNA]</scope>
    <source>
        <strain evidence="3 4">CBS 136260</strain>
    </source>
</reference>
<sequence length="177" mass="19143">MTTIITTNFSKAIATLVGEIPSTPMISTSATSTATTTTTAKDCPNCGYDVRYAGDDAQQRISELEAQLKFLNTKAAETADKLADYEDEIRFLRSKENASTTSIIPPTTPTLPPPQNAGNHNNNNNNHDTPITSPPHQQQAASPLSQTRLGSFASFLPYGRRNPPTPLPLILRLAFIT</sequence>
<feature type="coiled-coil region" evidence="1">
    <location>
        <begin position="54"/>
        <end position="95"/>
    </location>
</feature>
<evidence type="ECO:0000256" key="2">
    <source>
        <dbReference type="SAM" id="MobiDB-lite"/>
    </source>
</evidence>
<dbReference type="EMBL" id="LGUA01000704">
    <property type="protein sequence ID" value="OAX80426.1"/>
    <property type="molecule type" value="Genomic_DNA"/>
</dbReference>
<protein>
    <recommendedName>
        <fullName evidence="5">GDP/GTP exchange factor Sec2 N-terminal domain-containing protein</fullName>
    </recommendedName>
</protein>
<dbReference type="STRING" id="1658172.A0A1B7NUH0"/>
<feature type="compositionally biased region" description="Polar residues" evidence="2">
    <location>
        <begin position="128"/>
        <end position="145"/>
    </location>
</feature>
<dbReference type="Proteomes" id="UP000091918">
    <property type="component" value="Unassembled WGS sequence"/>
</dbReference>
<gene>
    <name evidence="3" type="ORF">ACJ72_05238</name>
</gene>
<feature type="region of interest" description="Disordered" evidence="2">
    <location>
        <begin position="99"/>
        <end position="145"/>
    </location>
</feature>
<proteinExistence type="predicted"/>
<keyword evidence="4" id="KW-1185">Reference proteome</keyword>